<dbReference type="EMBL" id="CM044707">
    <property type="protein sequence ID" value="KAI5653846.1"/>
    <property type="molecule type" value="Genomic_DNA"/>
</dbReference>
<gene>
    <name evidence="1" type="ORF">M9H77_31033</name>
</gene>
<protein>
    <submittedName>
        <fullName evidence="1">Uncharacterized protein</fullName>
    </submittedName>
</protein>
<proteinExistence type="predicted"/>
<evidence type="ECO:0000313" key="2">
    <source>
        <dbReference type="Proteomes" id="UP001060085"/>
    </source>
</evidence>
<keyword evidence="2" id="KW-1185">Reference proteome</keyword>
<dbReference type="Proteomes" id="UP001060085">
    <property type="component" value="Linkage Group LG07"/>
</dbReference>
<reference evidence="2" key="1">
    <citation type="journal article" date="2023" name="Nat. Plants">
        <title>Single-cell RNA sequencing provides a high-resolution roadmap for understanding the multicellular compartmentation of specialized metabolism.</title>
        <authorList>
            <person name="Sun S."/>
            <person name="Shen X."/>
            <person name="Li Y."/>
            <person name="Li Y."/>
            <person name="Wang S."/>
            <person name="Li R."/>
            <person name="Zhang H."/>
            <person name="Shen G."/>
            <person name="Guo B."/>
            <person name="Wei J."/>
            <person name="Xu J."/>
            <person name="St-Pierre B."/>
            <person name="Chen S."/>
            <person name="Sun C."/>
        </authorList>
    </citation>
    <scope>NUCLEOTIDE SEQUENCE [LARGE SCALE GENOMIC DNA]</scope>
</reference>
<evidence type="ECO:0000313" key="1">
    <source>
        <dbReference type="EMBL" id="KAI5653846.1"/>
    </source>
</evidence>
<organism evidence="1 2">
    <name type="scientific">Catharanthus roseus</name>
    <name type="common">Madagascar periwinkle</name>
    <name type="synonym">Vinca rosea</name>
    <dbReference type="NCBI Taxonomy" id="4058"/>
    <lineage>
        <taxon>Eukaryota</taxon>
        <taxon>Viridiplantae</taxon>
        <taxon>Streptophyta</taxon>
        <taxon>Embryophyta</taxon>
        <taxon>Tracheophyta</taxon>
        <taxon>Spermatophyta</taxon>
        <taxon>Magnoliopsida</taxon>
        <taxon>eudicotyledons</taxon>
        <taxon>Gunneridae</taxon>
        <taxon>Pentapetalae</taxon>
        <taxon>asterids</taxon>
        <taxon>lamiids</taxon>
        <taxon>Gentianales</taxon>
        <taxon>Apocynaceae</taxon>
        <taxon>Rauvolfioideae</taxon>
        <taxon>Vinceae</taxon>
        <taxon>Catharanthinae</taxon>
        <taxon>Catharanthus</taxon>
    </lineage>
</organism>
<name>A0ACB9ZZC0_CATRO</name>
<comment type="caution">
    <text evidence="1">The sequence shown here is derived from an EMBL/GenBank/DDBJ whole genome shotgun (WGS) entry which is preliminary data.</text>
</comment>
<sequence length="154" mass="17778">MLYHQKTEKQQYITRKSKEQQNGVGTANGAAERPRPNGTEQQRETATASRRRRKKVSALMGKGTLRQWPQNRTRKSPMFSLSLTLIAHPYKKTRDDRTKIIARRPPSEKASQKTQRGLIHLHLEKGKKYGLEPDIAEEGLQFYISQSQSITHLR</sequence>
<accession>A0ACB9ZZC0</accession>